<evidence type="ECO:0000313" key="2">
    <source>
        <dbReference type="Proteomes" id="UP001465976"/>
    </source>
</evidence>
<accession>A0ABR3F6C1</accession>
<comment type="caution">
    <text evidence="1">The sequence shown here is derived from an EMBL/GenBank/DDBJ whole genome shotgun (WGS) entry which is preliminary data.</text>
</comment>
<sequence length="145" mass="16946">MYVDKYEAQRVVEPVYKLMTFYGQLEHLFVIHFKDPDSLAPRKLLHNQDGDIPLQYMYIIAAMKRCNLQDHLSSELKRLGVHLYSNFGPLDVIDVTAVQALVKQGPDTQAKELSLTEVVIWCRQYQRALAAQQRDRWTLRHQICT</sequence>
<dbReference type="Proteomes" id="UP001465976">
    <property type="component" value="Unassembled WGS sequence"/>
</dbReference>
<organism evidence="1 2">
    <name type="scientific">Marasmius crinis-equi</name>
    <dbReference type="NCBI Taxonomy" id="585013"/>
    <lineage>
        <taxon>Eukaryota</taxon>
        <taxon>Fungi</taxon>
        <taxon>Dikarya</taxon>
        <taxon>Basidiomycota</taxon>
        <taxon>Agaricomycotina</taxon>
        <taxon>Agaricomycetes</taxon>
        <taxon>Agaricomycetidae</taxon>
        <taxon>Agaricales</taxon>
        <taxon>Marasmiineae</taxon>
        <taxon>Marasmiaceae</taxon>
        <taxon>Marasmius</taxon>
    </lineage>
</organism>
<gene>
    <name evidence="1" type="ORF">V5O48_011161</name>
</gene>
<proteinExistence type="predicted"/>
<dbReference type="EMBL" id="JBAHYK010000872">
    <property type="protein sequence ID" value="KAL0570796.1"/>
    <property type="molecule type" value="Genomic_DNA"/>
</dbReference>
<evidence type="ECO:0000313" key="1">
    <source>
        <dbReference type="EMBL" id="KAL0570796.1"/>
    </source>
</evidence>
<reference evidence="1 2" key="1">
    <citation type="submission" date="2024-02" db="EMBL/GenBank/DDBJ databases">
        <title>A draft genome for the cacao thread blight pathogen Marasmius crinis-equi.</title>
        <authorList>
            <person name="Cohen S.P."/>
            <person name="Baruah I.K."/>
            <person name="Amoako-Attah I."/>
            <person name="Bukari Y."/>
            <person name="Meinhardt L.W."/>
            <person name="Bailey B.A."/>
        </authorList>
    </citation>
    <scope>NUCLEOTIDE SEQUENCE [LARGE SCALE GENOMIC DNA]</scope>
    <source>
        <strain evidence="1 2">GH-76</strain>
    </source>
</reference>
<keyword evidence="2" id="KW-1185">Reference proteome</keyword>
<name>A0ABR3F6C1_9AGAR</name>
<protein>
    <submittedName>
        <fullName evidence="1">Uncharacterized protein</fullName>
    </submittedName>
</protein>